<gene>
    <name evidence="2" type="ORF">ACFOY2_32420</name>
</gene>
<dbReference type="Proteomes" id="UP001595851">
    <property type="component" value="Unassembled WGS sequence"/>
</dbReference>
<feature type="transmembrane region" description="Helical" evidence="1">
    <location>
        <begin position="170"/>
        <end position="191"/>
    </location>
</feature>
<feature type="transmembrane region" description="Helical" evidence="1">
    <location>
        <begin position="397"/>
        <end position="420"/>
    </location>
</feature>
<sequence>MAAVLLGAVGVCCAVLAGLDLAVLEVSTGWNLRKIAPESVVQALVTLVPVLKAALFVPGTPSIGLLIANALFCGAGAPLMVVAGTLVARRRPVGTLLAALLGPCLLGFALFTAIGRLGMAADGASWYAAMNNVLIGLAVLSFVAGLATIPPHREQCSHSGPDAHAFARRAFRGSALGIAAVATVGYAWYLVSWHLLEWDDTWEPPIPVVILAALVSVGLAVLGRAAFRRCASKGVLVVGGLAALPFLLLLLGLLIPTIFITSWITPTVITAVCATVPLVTALTRLVAEPAPADGAPAAPVPESGAPAALITASIWAGPVITGLGVVGIDEARRIAYEDARLKGEEYVGDLNTSDMFLDAAADSVRTYAMLFALAAVGLTLLARWVSRLGGTPGPQTAAFVSAVAYLVLLSAVSTFTPFGIGYSDEPVHTVVVDGPVWYLPAVRTIVACFAAALVTALFLLTRRPGRRASRGSG</sequence>
<protein>
    <recommendedName>
        <fullName evidence="4">Integral membrane protein</fullName>
    </recommendedName>
</protein>
<evidence type="ECO:0000256" key="1">
    <source>
        <dbReference type="SAM" id="Phobius"/>
    </source>
</evidence>
<feature type="transmembrane region" description="Helical" evidence="1">
    <location>
        <begin position="364"/>
        <end position="385"/>
    </location>
</feature>
<evidence type="ECO:0000313" key="3">
    <source>
        <dbReference type="Proteomes" id="UP001595851"/>
    </source>
</evidence>
<proteinExistence type="predicted"/>
<organism evidence="2 3">
    <name type="scientific">Nonomuraea purpurea</name>
    <dbReference type="NCBI Taxonomy" id="1849276"/>
    <lineage>
        <taxon>Bacteria</taxon>
        <taxon>Bacillati</taxon>
        <taxon>Actinomycetota</taxon>
        <taxon>Actinomycetes</taxon>
        <taxon>Streptosporangiales</taxon>
        <taxon>Streptosporangiaceae</taxon>
        <taxon>Nonomuraea</taxon>
    </lineage>
</organism>
<reference evidence="3" key="1">
    <citation type="journal article" date="2019" name="Int. J. Syst. Evol. Microbiol.">
        <title>The Global Catalogue of Microorganisms (GCM) 10K type strain sequencing project: providing services to taxonomists for standard genome sequencing and annotation.</title>
        <authorList>
            <consortium name="The Broad Institute Genomics Platform"/>
            <consortium name="The Broad Institute Genome Sequencing Center for Infectious Disease"/>
            <person name="Wu L."/>
            <person name="Ma J."/>
        </authorList>
    </citation>
    <scope>NUCLEOTIDE SEQUENCE [LARGE SCALE GENOMIC DNA]</scope>
    <source>
        <strain evidence="3">TBRC 1276</strain>
    </source>
</reference>
<feature type="transmembrane region" description="Helical" evidence="1">
    <location>
        <begin position="440"/>
        <end position="460"/>
    </location>
</feature>
<feature type="transmembrane region" description="Helical" evidence="1">
    <location>
        <begin position="267"/>
        <end position="287"/>
    </location>
</feature>
<keyword evidence="1" id="KW-0812">Transmembrane</keyword>
<feature type="transmembrane region" description="Helical" evidence="1">
    <location>
        <begin position="307"/>
        <end position="328"/>
    </location>
</feature>
<keyword evidence="3" id="KW-1185">Reference proteome</keyword>
<feature type="transmembrane region" description="Helical" evidence="1">
    <location>
        <begin position="126"/>
        <end position="149"/>
    </location>
</feature>
<accession>A0ABV8GH06</accession>
<feature type="transmembrane region" description="Helical" evidence="1">
    <location>
        <begin position="234"/>
        <end position="255"/>
    </location>
</feature>
<dbReference type="EMBL" id="JBHSBI010000018">
    <property type="protein sequence ID" value="MFC4011977.1"/>
    <property type="molecule type" value="Genomic_DNA"/>
</dbReference>
<dbReference type="RefSeq" id="WP_379531900.1">
    <property type="nucleotide sequence ID" value="NZ_JBHSBI010000018.1"/>
</dbReference>
<comment type="caution">
    <text evidence="2">The sequence shown here is derived from an EMBL/GenBank/DDBJ whole genome shotgun (WGS) entry which is preliminary data.</text>
</comment>
<keyword evidence="1" id="KW-1133">Transmembrane helix</keyword>
<feature type="transmembrane region" description="Helical" evidence="1">
    <location>
        <begin position="206"/>
        <end position="227"/>
    </location>
</feature>
<evidence type="ECO:0008006" key="4">
    <source>
        <dbReference type="Google" id="ProtNLM"/>
    </source>
</evidence>
<feature type="transmembrane region" description="Helical" evidence="1">
    <location>
        <begin position="63"/>
        <end position="88"/>
    </location>
</feature>
<name>A0ABV8GH06_9ACTN</name>
<keyword evidence="1" id="KW-0472">Membrane</keyword>
<feature type="transmembrane region" description="Helical" evidence="1">
    <location>
        <begin position="95"/>
        <end position="114"/>
    </location>
</feature>
<evidence type="ECO:0000313" key="2">
    <source>
        <dbReference type="EMBL" id="MFC4011977.1"/>
    </source>
</evidence>